<dbReference type="Proteomes" id="UP001595075">
    <property type="component" value="Unassembled WGS sequence"/>
</dbReference>
<accession>A0ABR4CMW0</accession>
<evidence type="ECO:0000313" key="1">
    <source>
        <dbReference type="EMBL" id="KAL2071315.1"/>
    </source>
</evidence>
<organism evidence="1 2">
    <name type="scientific">Oculimacula yallundae</name>
    <dbReference type="NCBI Taxonomy" id="86028"/>
    <lineage>
        <taxon>Eukaryota</taxon>
        <taxon>Fungi</taxon>
        <taxon>Dikarya</taxon>
        <taxon>Ascomycota</taxon>
        <taxon>Pezizomycotina</taxon>
        <taxon>Leotiomycetes</taxon>
        <taxon>Helotiales</taxon>
        <taxon>Ploettnerulaceae</taxon>
        <taxon>Oculimacula</taxon>
    </lineage>
</organism>
<name>A0ABR4CMW0_9HELO</name>
<comment type="caution">
    <text evidence="1">The sequence shown here is derived from an EMBL/GenBank/DDBJ whole genome shotgun (WGS) entry which is preliminary data.</text>
</comment>
<reference evidence="1 2" key="1">
    <citation type="journal article" date="2024" name="Commun. Biol.">
        <title>Comparative genomic analysis of thermophilic fungi reveals convergent evolutionary adaptations and gene losses.</title>
        <authorList>
            <person name="Steindorff A.S."/>
            <person name="Aguilar-Pontes M.V."/>
            <person name="Robinson A.J."/>
            <person name="Andreopoulos B."/>
            <person name="LaButti K."/>
            <person name="Kuo A."/>
            <person name="Mondo S."/>
            <person name="Riley R."/>
            <person name="Otillar R."/>
            <person name="Haridas S."/>
            <person name="Lipzen A."/>
            <person name="Grimwood J."/>
            <person name="Schmutz J."/>
            <person name="Clum A."/>
            <person name="Reid I.D."/>
            <person name="Moisan M.C."/>
            <person name="Butler G."/>
            <person name="Nguyen T.T.M."/>
            <person name="Dewar K."/>
            <person name="Conant G."/>
            <person name="Drula E."/>
            <person name="Henrissat B."/>
            <person name="Hansel C."/>
            <person name="Singer S."/>
            <person name="Hutchinson M.I."/>
            <person name="de Vries R.P."/>
            <person name="Natvig D.O."/>
            <person name="Powell A.J."/>
            <person name="Tsang A."/>
            <person name="Grigoriev I.V."/>
        </authorList>
    </citation>
    <scope>NUCLEOTIDE SEQUENCE [LARGE SCALE GENOMIC DNA]</scope>
    <source>
        <strain evidence="1 2">CBS 494.80</strain>
    </source>
</reference>
<gene>
    <name evidence="1" type="ORF">VTL71DRAFT_12550</name>
</gene>
<sequence>MIQSSATPEQCLPDTRNTLLTGPREIHHAAPAEYVSLPLTTEFAMIDSGVGDSAVTAMTVEEENMLFYGEDEQGQVCNNMRNITICIQDEASKGSDTGSHHESTHEAINSMRSINVDWRPIELSGSNGTSLKAGHKIISIVLMC</sequence>
<evidence type="ECO:0000313" key="2">
    <source>
        <dbReference type="Proteomes" id="UP001595075"/>
    </source>
</evidence>
<dbReference type="EMBL" id="JAZHXI010000005">
    <property type="protein sequence ID" value="KAL2071315.1"/>
    <property type="molecule type" value="Genomic_DNA"/>
</dbReference>
<keyword evidence="2" id="KW-1185">Reference proteome</keyword>
<protein>
    <submittedName>
        <fullName evidence="1">Uncharacterized protein</fullName>
    </submittedName>
</protein>
<proteinExistence type="predicted"/>